<gene>
    <name evidence="2" type="ORF">DLAC_07925</name>
</gene>
<reference evidence="2 3" key="1">
    <citation type="submission" date="2015-12" db="EMBL/GenBank/DDBJ databases">
        <title>Dictyostelia acquired genes for synthesis and detection of signals that induce cell-type specialization by lateral gene transfer from prokaryotes.</title>
        <authorList>
            <person name="Gloeckner G."/>
            <person name="Schaap P."/>
        </authorList>
    </citation>
    <scope>NUCLEOTIDE SEQUENCE [LARGE SCALE GENOMIC DNA]</scope>
    <source>
        <strain evidence="2 3">TK</strain>
    </source>
</reference>
<dbReference type="Proteomes" id="UP000076078">
    <property type="component" value="Unassembled WGS sequence"/>
</dbReference>
<name>A0A151ZAR9_TIELA</name>
<protein>
    <submittedName>
        <fullName evidence="2">Putative ubiquitin-conjugating enzyme E2</fullName>
    </submittedName>
</protein>
<dbReference type="SUPFAM" id="SSF54495">
    <property type="entry name" value="UBC-like"/>
    <property type="match status" value="1"/>
</dbReference>
<keyword evidence="3" id="KW-1185">Reference proteome</keyword>
<dbReference type="PANTHER" id="PTHR24067">
    <property type="entry name" value="UBIQUITIN-CONJUGATING ENZYME E2"/>
    <property type="match status" value="1"/>
</dbReference>
<dbReference type="InterPro" id="IPR050113">
    <property type="entry name" value="Ub_conjugating_enzyme"/>
</dbReference>
<dbReference type="Gene3D" id="3.10.110.10">
    <property type="entry name" value="Ubiquitin Conjugating Enzyme"/>
    <property type="match status" value="1"/>
</dbReference>
<accession>A0A151ZAR9</accession>
<dbReference type="InterPro" id="IPR016135">
    <property type="entry name" value="UBQ-conjugating_enzyme/RWD"/>
</dbReference>
<dbReference type="AlphaFoldDB" id="A0A151ZAR9"/>
<dbReference type="EMBL" id="LODT01000035">
    <property type="protein sequence ID" value="KYQ91026.1"/>
    <property type="molecule type" value="Genomic_DNA"/>
</dbReference>
<dbReference type="InterPro" id="IPR000608">
    <property type="entry name" value="UBC"/>
</dbReference>
<evidence type="ECO:0000259" key="1">
    <source>
        <dbReference type="PROSITE" id="PS50127"/>
    </source>
</evidence>
<dbReference type="InParanoid" id="A0A151ZAR9"/>
<dbReference type="FunCoup" id="A0A151ZAR9">
    <property type="interactions" value="449"/>
</dbReference>
<sequence length="168" mass="19102">MSTSADIVHPPTKECIQRLKREFLEISKNPVDNILVTPHPSDILSWYYVILGPENTPYEGGIYFGQLIFKYNYPLSPPSILMNTPNGRFECDRRLCLSISDYHPESWLPSWSVSSILIGLLSFMVDNETTVGSINTTNDEKRLLASKSADFNKKNSTFCSLFPYLIID</sequence>
<feature type="domain" description="UBC core" evidence="1">
    <location>
        <begin position="14"/>
        <end position="164"/>
    </location>
</feature>
<dbReference type="OrthoDB" id="1158011at2759"/>
<organism evidence="2 3">
    <name type="scientific">Tieghemostelium lacteum</name>
    <name type="common">Slime mold</name>
    <name type="synonym">Dictyostelium lacteum</name>
    <dbReference type="NCBI Taxonomy" id="361077"/>
    <lineage>
        <taxon>Eukaryota</taxon>
        <taxon>Amoebozoa</taxon>
        <taxon>Evosea</taxon>
        <taxon>Eumycetozoa</taxon>
        <taxon>Dictyostelia</taxon>
        <taxon>Dictyosteliales</taxon>
        <taxon>Raperosteliaceae</taxon>
        <taxon>Tieghemostelium</taxon>
    </lineage>
</organism>
<dbReference type="OMA" id="GWSVATI"/>
<dbReference type="CDD" id="cd23799">
    <property type="entry name" value="UBCc_UBE2J"/>
    <property type="match status" value="1"/>
</dbReference>
<dbReference type="PROSITE" id="PS50127">
    <property type="entry name" value="UBC_2"/>
    <property type="match status" value="1"/>
</dbReference>
<dbReference type="STRING" id="361077.A0A151ZAR9"/>
<evidence type="ECO:0000313" key="3">
    <source>
        <dbReference type="Proteomes" id="UP000076078"/>
    </source>
</evidence>
<dbReference type="Pfam" id="PF00179">
    <property type="entry name" value="UQ_con"/>
    <property type="match status" value="1"/>
</dbReference>
<dbReference type="SMART" id="SM00212">
    <property type="entry name" value="UBCc"/>
    <property type="match status" value="1"/>
</dbReference>
<comment type="caution">
    <text evidence="2">The sequence shown here is derived from an EMBL/GenBank/DDBJ whole genome shotgun (WGS) entry which is preliminary data.</text>
</comment>
<proteinExistence type="predicted"/>
<evidence type="ECO:0000313" key="2">
    <source>
        <dbReference type="EMBL" id="KYQ91026.1"/>
    </source>
</evidence>
<dbReference type="FunFam" id="3.10.110.10:FF:000109">
    <property type="entry name" value="Ubiquitin-conjugating enzyme E2 J2-like"/>
    <property type="match status" value="1"/>
</dbReference>